<dbReference type="EMBL" id="ALIE01000115">
    <property type="protein sequence ID" value="EJS43101.1"/>
    <property type="molecule type" value="Genomic_DNA"/>
</dbReference>
<feature type="region of interest" description="Disordered" evidence="7">
    <location>
        <begin position="728"/>
        <end position="751"/>
    </location>
</feature>
<proteinExistence type="inferred from homology"/>
<dbReference type="GO" id="GO:0005774">
    <property type="term" value="C:vacuolar membrane"/>
    <property type="evidence" value="ECO:0007669"/>
    <property type="project" value="UniProtKB-SubCell"/>
</dbReference>
<dbReference type="Pfam" id="PF12257">
    <property type="entry name" value="IML1"/>
    <property type="match status" value="1"/>
</dbReference>
<dbReference type="Pfam" id="PF00610">
    <property type="entry name" value="DEP"/>
    <property type="match status" value="1"/>
</dbReference>
<reference evidence="9 10" key="1">
    <citation type="journal article" date="2013" name="BMC Genomics">
        <title>High quality de novo sequencing and assembly of the Saccharomyces arboricolus genome.</title>
        <authorList>
            <person name="Liti G."/>
            <person name="Nguyen Ba A.N."/>
            <person name="Blythe M."/>
            <person name="Mueller C.A."/>
            <person name="Bergstroem A."/>
            <person name="Cubillos F.A."/>
            <person name="Dafhnis-Calas F."/>
            <person name="Khoshraftar S."/>
            <person name="Malla S."/>
            <person name="Mehta N."/>
            <person name="Siow C.C."/>
            <person name="Warringer J."/>
            <person name="Moses A.M."/>
            <person name="Louis E.J."/>
            <person name="Nieduszynski C.A."/>
        </authorList>
    </citation>
    <scope>NUCLEOTIDE SEQUENCE [LARGE SCALE GENOMIC DNA]</scope>
    <source>
        <strain evidence="10">H-6 / AS 2.3317 / CBS 10644</strain>
    </source>
</reference>
<comment type="subcellular location">
    <subcellularLocation>
        <location evidence="1">Vacuole membrane</location>
        <topology evidence="1">Peripheral membrane protein</topology>
    </subcellularLocation>
</comment>
<dbReference type="GO" id="GO:1990130">
    <property type="term" value="C:GATOR1 complex"/>
    <property type="evidence" value="ECO:0007669"/>
    <property type="project" value="TreeGrafter"/>
</dbReference>
<keyword evidence="10" id="KW-1185">Reference proteome</keyword>
<dbReference type="SUPFAM" id="SSF46785">
    <property type="entry name" value="Winged helix' DNA-binding domain"/>
    <property type="match status" value="1"/>
</dbReference>
<feature type="compositionally biased region" description="Polar residues" evidence="7">
    <location>
        <begin position="742"/>
        <end position="751"/>
    </location>
</feature>
<evidence type="ECO:0000259" key="8">
    <source>
        <dbReference type="PROSITE" id="PS50186"/>
    </source>
</evidence>
<dbReference type="InterPro" id="IPR027244">
    <property type="entry name" value="IML1"/>
</dbReference>
<feature type="compositionally biased region" description="Basic and acidic residues" evidence="7">
    <location>
        <begin position="728"/>
        <end position="739"/>
    </location>
</feature>
<dbReference type="HOGENOM" id="CLU_000935_1_1_1"/>
<evidence type="ECO:0000256" key="3">
    <source>
        <dbReference type="ARBA" id="ARBA00018529"/>
    </source>
</evidence>
<dbReference type="GO" id="GO:0010508">
    <property type="term" value="P:positive regulation of autophagy"/>
    <property type="evidence" value="ECO:0007669"/>
    <property type="project" value="TreeGrafter"/>
</dbReference>
<protein>
    <recommendedName>
        <fullName evidence="3">Vacuolar membrane-associated protein IML1</fullName>
    </recommendedName>
    <alternativeName>
        <fullName evidence="4">Vacuolar membrane-associated protein iml1</fullName>
    </alternativeName>
</protein>
<dbReference type="CDD" id="cd04449">
    <property type="entry name" value="DEP_DEPDC5-like"/>
    <property type="match status" value="1"/>
</dbReference>
<dbReference type="PANTHER" id="PTHR13179:SF8">
    <property type="entry name" value="GATOR COMPLEX PROTEIN DEPDC5"/>
    <property type="match status" value="1"/>
</dbReference>
<dbReference type="SMART" id="SM00049">
    <property type="entry name" value="DEP"/>
    <property type="match status" value="1"/>
</dbReference>
<dbReference type="InterPro" id="IPR036388">
    <property type="entry name" value="WH-like_DNA-bd_sf"/>
</dbReference>
<dbReference type="PROSITE" id="PS50186">
    <property type="entry name" value="DEP"/>
    <property type="match status" value="1"/>
</dbReference>
<feature type="domain" description="DEP" evidence="8">
    <location>
        <begin position="1197"/>
        <end position="1272"/>
    </location>
</feature>
<dbReference type="GO" id="GO:1904262">
    <property type="term" value="P:negative regulation of TORC1 signaling"/>
    <property type="evidence" value="ECO:0007669"/>
    <property type="project" value="TreeGrafter"/>
</dbReference>
<keyword evidence="6" id="KW-0472">Membrane</keyword>
<evidence type="ECO:0000256" key="2">
    <source>
        <dbReference type="ARBA" id="ARBA00005643"/>
    </source>
</evidence>
<feature type="region of interest" description="Disordered" evidence="7">
    <location>
        <begin position="1283"/>
        <end position="1305"/>
    </location>
</feature>
<comment type="similarity">
    <text evidence="2">Belongs to the IML1 family.</text>
</comment>
<dbReference type="GO" id="GO:0005096">
    <property type="term" value="F:GTPase activator activity"/>
    <property type="evidence" value="ECO:0007669"/>
    <property type="project" value="InterPro"/>
</dbReference>
<dbReference type="FunFam" id="1.10.10.10:FF:000707">
    <property type="entry name" value="Vacuolar membrane-associated protein iml1"/>
    <property type="match status" value="1"/>
</dbReference>
<evidence type="ECO:0000256" key="7">
    <source>
        <dbReference type="SAM" id="MobiDB-lite"/>
    </source>
</evidence>
<sequence>MFAKLHGKKQRPIPSINSQTPRTSNTTHANSISLSSGNLIVGSNRNSRAKKDQFSSQQRGTNRNVISGNNNISSDNDNNYDNVEQPHRHHISGLKIRIHQAELGYHESRFSENLVMLNLIEFPDIKPGNLVELKTYHKDPSPSNRDKKIYFIAKDFDQETKRRAKTSNVSILSGQLQTLLDLPSRSRIWIKLKPNKVDLQVDVVEFNIKDCLLNRGDMWILSSKLVDTCVFMEQRLAFLDSIRGTIRGIYRNGKKVFSGYIGEQTRIIFRSESARLIFLIQITDEMWNFEETGEQLFQKMVNSFFPKIFKKWKDIDTHHTITIAFAISMDLSDTSFKDLKPGESLKNSKDYFRIVVDQVSIIHWVDIMETLRKEFMEIRKDLLNKQTDKGYSVANGRFSPVIKSNFLELVNFATTILTDPFKQLDLRHTTTHVMIISPGSGLFDVDYSLLRLTGKKLLSLEMTMDLICLSKAPLHIVPLFRYPDFENKLHHCVPLWLSVFFWNDHAKKNTSEWTPRCKIYDLQMMGITENELIQEVDVEYLQPNKKVKSLTEFMNDYDKNAFQSKYLPVGYNVKVSNKLNSKFDTVFEDDVVLKVRRIPATATTTHGNTKFIWKAPKFAFPVIKEVQKPKVIPDLSIKMREVSNHDDCNTTDDKISTSFISNSDNPEMNDSLVSVRSADNQNTSLALDSLKGLSKRNSLKDFTQRVITKFISNMDANKNKEVRETIVKENTSKSPKDAKVPTLQSSDSKVGSSIRLQNKDCADDNVINNRGNLIIKKNLSIFGLPDKETISASPSSYLGSSHTRTSSKFSSMSDKVAFITEGQKYKPDSSNTYSLFQQFKHPINETWVDIKSPSIPVSNEFANELLPIRWRDVWPKYVAKKYSKWRSFTTPAELPITISDFPSKDDFERNFIFRNHSVTLNIDKEQYNQTYEDLLRDMIYMRLLTGFQICVGEQVEKIELSRENDESETVVNKYLDFNKYSTFKLYLMIDSEIHRITCGSNGIIDVERYLRKDEIKLFDQVPSYIPLVKTRYENSFRDAMIDPLHVRRESLNWNQIDQVLAGYGDYLMDRKWHGFRAKYVVLPTDIPPNTYSMVINGKSETLNPEEIRVEGLRKLIGSITRARLRTEKEKRIKKTKREEIQPEVIFYTGPLYNFINEQQTSLESSTINFKDSIFVNDNNLLNKNVELTKLAYQIQRGENRITLVNRKWHWKKHDKCFVGSEMVNWLIRNFSDIDTREDAIKYGQKVMKEGLFVHVLNRHNFLDGHYFYQFSPEYGMDTNRLEKTSSTLSDPKQVLRKASSSSSNDAGAITPFSAIVPAMSASNASVTDTKEPSRPILMLSNSLVIDVDPASKSSKQESCTVHYDRVHNPDHCFHIRLEWLTTTPKLIDDLVGNWSRLCERYGLKMIEIPWEELCTIPSVNPFHSFVEIKLAINPWEDPEFKDRELFAKSKFYYHVYLLKASGFLLDNRASKFLQSQDIEFDIMYSWGKPQFKYVQYIHHTGAYVAELRENGCLFLAPNNIYISRVNPGNIIGKIQSSSSSSLDAQKVILDFKSTCLDYQKLRSIFLDAREVWISGKIVED</sequence>
<gene>
    <name evidence="9" type="ORF">SU7_1901</name>
</gene>
<feature type="compositionally biased region" description="Basic residues" evidence="7">
    <location>
        <begin position="1"/>
        <end position="11"/>
    </location>
</feature>
<evidence type="ECO:0000313" key="9">
    <source>
        <dbReference type="EMBL" id="EJS43101.1"/>
    </source>
</evidence>
<evidence type="ECO:0000256" key="4">
    <source>
        <dbReference type="ARBA" id="ARBA00021881"/>
    </source>
</evidence>
<feature type="compositionally biased region" description="Low complexity" evidence="7">
    <location>
        <begin position="62"/>
        <end position="77"/>
    </location>
</feature>
<dbReference type="InterPro" id="IPR045838">
    <property type="entry name" value="DEPDC5_CTD"/>
</dbReference>
<dbReference type="InterPro" id="IPR036390">
    <property type="entry name" value="WH_DNA-bd_sf"/>
</dbReference>
<accession>J8Q3A3</accession>
<evidence type="ECO:0000256" key="6">
    <source>
        <dbReference type="ARBA" id="ARBA00023136"/>
    </source>
</evidence>
<dbReference type="Proteomes" id="UP000006968">
    <property type="component" value="Chromosome X"/>
</dbReference>
<dbReference type="GO" id="GO:0035556">
    <property type="term" value="P:intracellular signal transduction"/>
    <property type="evidence" value="ECO:0007669"/>
    <property type="project" value="InterPro"/>
</dbReference>
<dbReference type="InterPro" id="IPR000591">
    <property type="entry name" value="DEP_dom"/>
</dbReference>
<dbReference type="PANTHER" id="PTHR13179">
    <property type="entry name" value="DEP DOMAIN CONTAINING PROTEIN 5"/>
    <property type="match status" value="1"/>
</dbReference>
<evidence type="ECO:0000313" key="10">
    <source>
        <dbReference type="Proteomes" id="UP000006968"/>
    </source>
</evidence>
<keyword evidence="5" id="KW-0926">Vacuole</keyword>
<organism evidence="9 10">
    <name type="scientific">Saccharomyces arboricola (strain H-6 / AS 2.3317 / CBS 10644)</name>
    <name type="common">Yeast</name>
    <dbReference type="NCBI Taxonomy" id="1160507"/>
    <lineage>
        <taxon>Eukaryota</taxon>
        <taxon>Fungi</taxon>
        <taxon>Dikarya</taxon>
        <taxon>Ascomycota</taxon>
        <taxon>Saccharomycotina</taxon>
        <taxon>Saccharomycetes</taxon>
        <taxon>Saccharomycetales</taxon>
        <taxon>Saccharomycetaceae</taxon>
        <taxon>Saccharomyces</taxon>
    </lineage>
</organism>
<evidence type="ECO:0000256" key="1">
    <source>
        <dbReference type="ARBA" id="ARBA00004148"/>
    </source>
</evidence>
<dbReference type="Pfam" id="PF19418">
    <property type="entry name" value="DEPDC5_CTD"/>
    <property type="match status" value="1"/>
</dbReference>
<comment type="caution">
    <text evidence="9">The sequence shown here is derived from an EMBL/GenBank/DDBJ whole genome shotgun (WGS) entry which is preliminary data.</text>
</comment>
<dbReference type="Gene3D" id="1.10.10.10">
    <property type="entry name" value="Winged helix-like DNA-binding domain superfamily/Winged helix DNA-binding domain"/>
    <property type="match status" value="1"/>
</dbReference>
<dbReference type="InterPro" id="IPR048255">
    <property type="entry name" value="IML1_N"/>
</dbReference>
<evidence type="ECO:0000256" key="5">
    <source>
        <dbReference type="ARBA" id="ARBA00022554"/>
    </source>
</evidence>
<dbReference type="OrthoDB" id="39497at2759"/>
<feature type="region of interest" description="Disordered" evidence="7">
    <location>
        <begin position="1"/>
        <end position="77"/>
    </location>
</feature>
<name>J8Q3A3_SACAR</name>
<feature type="compositionally biased region" description="Polar residues" evidence="7">
    <location>
        <begin position="15"/>
        <end position="46"/>
    </location>
</feature>